<keyword evidence="2" id="KW-1185">Reference proteome</keyword>
<name>A0A1G9C294_9FLAO</name>
<dbReference type="EMBL" id="FNEZ01000006">
    <property type="protein sequence ID" value="SDK45809.1"/>
    <property type="molecule type" value="Genomic_DNA"/>
</dbReference>
<accession>A0A1G9C294</accession>
<organism evidence="1 2">
    <name type="scientific">Flavobacterium noncentrifugens</name>
    <dbReference type="NCBI Taxonomy" id="1128970"/>
    <lineage>
        <taxon>Bacteria</taxon>
        <taxon>Pseudomonadati</taxon>
        <taxon>Bacteroidota</taxon>
        <taxon>Flavobacteriia</taxon>
        <taxon>Flavobacteriales</taxon>
        <taxon>Flavobacteriaceae</taxon>
        <taxon>Flavobacterium</taxon>
    </lineage>
</organism>
<evidence type="ECO:0000313" key="1">
    <source>
        <dbReference type="EMBL" id="SDK45809.1"/>
    </source>
</evidence>
<dbReference type="RefSeq" id="WP_139171799.1">
    <property type="nucleotide sequence ID" value="NZ_BKAI01000025.1"/>
</dbReference>
<dbReference type="AlphaFoldDB" id="A0A1G9C294"/>
<sequence>MRKFFPILFIFFLNKSFGQNEQIRKEITADILQNAYNYSKPKVVNQLDKSRIEEHLQSLIESKNGFFAQRINNSSDSLKSIVITKDERKYLIKSIRNQYDLKWRKEDFENYEILDKDDSESYLKSKKKNTTVEISNPIFLEMKNMLWFTLQIILENQENQV</sequence>
<reference evidence="1 2" key="1">
    <citation type="submission" date="2016-10" db="EMBL/GenBank/DDBJ databases">
        <authorList>
            <person name="de Groot N.N."/>
        </authorList>
    </citation>
    <scope>NUCLEOTIDE SEQUENCE [LARGE SCALE GENOMIC DNA]</scope>
    <source>
        <strain evidence="1 2">CGMCC 1.10076</strain>
    </source>
</reference>
<evidence type="ECO:0000313" key="2">
    <source>
        <dbReference type="Proteomes" id="UP000199580"/>
    </source>
</evidence>
<dbReference type="Proteomes" id="UP000199580">
    <property type="component" value="Unassembled WGS sequence"/>
</dbReference>
<dbReference type="STRING" id="1128970.SAMN04487935_3449"/>
<gene>
    <name evidence="1" type="ORF">SAMN04487935_3449</name>
</gene>
<proteinExistence type="predicted"/>
<protein>
    <submittedName>
        <fullName evidence="1">Uncharacterized protein</fullName>
    </submittedName>
</protein>